<organism evidence="16 17">
    <name type="scientific">Ditylenchus dipsaci</name>
    <dbReference type="NCBI Taxonomy" id="166011"/>
    <lineage>
        <taxon>Eukaryota</taxon>
        <taxon>Metazoa</taxon>
        <taxon>Ecdysozoa</taxon>
        <taxon>Nematoda</taxon>
        <taxon>Chromadorea</taxon>
        <taxon>Rhabditida</taxon>
        <taxon>Tylenchina</taxon>
        <taxon>Tylenchomorpha</taxon>
        <taxon>Sphaerularioidea</taxon>
        <taxon>Anguinidae</taxon>
        <taxon>Anguininae</taxon>
        <taxon>Ditylenchus</taxon>
    </lineage>
</organism>
<dbReference type="GO" id="GO:0005886">
    <property type="term" value="C:plasma membrane"/>
    <property type="evidence" value="ECO:0007669"/>
    <property type="project" value="TreeGrafter"/>
</dbReference>
<evidence type="ECO:0000256" key="6">
    <source>
        <dbReference type="ARBA" id="ARBA00022989"/>
    </source>
</evidence>
<dbReference type="AlphaFoldDB" id="A0A915EPB1"/>
<evidence type="ECO:0000313" key="16">
    <source>
        <dbReference type="Proteomes" id="UP000887574"/>
    </source>
</evidence>
<dbReference type="PANTHER" id="PTHR11690:SF296">
    <property type="entry name" value="DEGENERIN-LIKE PROTEIN DEL-10"/>
    <property type="match status" value="1"/>
</dbReference>
<keyword evidence="11 13" id="KW-0739">Sodium transport</keyword>
<evidence type="ECO:0000256" key="15">
    <source>
        <dbReference type="SAM" id="Phobius"/>
    </source>
</evidence>
<evidence type="ECO:0000256" key="7">
    <source>
        <dbReference type="ARBA" id="ARBA00023053"/>
    </source>
</evidence>
<protein>
    <submittedName>
        <fullName evidence="17">Uncharacterized protein</fullName>
    </submittedName>
</protein>
<evidence type="ECO:0000256" key="12">
    <source>
        <dbReference type="ARBA" id="ARBA00023303"/>
    </source>
</evidence>
<keyword evidence="9 15" id="KW-0472">Membrane</keyword>
<feature type="compositionally biased region" description="Basic and acidic residues" evidence="14">
    <location>
        <begin position="328"/>
        <end position="338"/>
    </location>
</feature>
<reference evidence="17" key="1">
    <citation type="submission" date="2022-11" db="UniProtKB">
        <authorList>
            <consortium name="WormBaseParasite"/>
        </authorList>
    </citation>
    <scope>IDENTIFICATION</scope>
</reference>
<keyword evidence="4 13" id="KW-0894">Sodium channel</keyword>
<keyword evidence="5 13" id="KW-0812">Transmembrane</keyword>
<evidence type="ECO:0000256" key="8">
    <source>
        <dbReference type="ARBA" id="ARBA00023065"/>
    </source>
</evidence>
<evidence type="ECO:0000256" key="4">
    <source>
        <dbReference type="ARBA" id="ARBA00022461"/>
    </source>
</evidence>
<sequence length="424" mass="48585">MQSRNMKHFFDEDFFESWYNVISKDLDSSIIKSISHIEDSMPLLQEKTVDGTGLVTGSVLLFGDAEEQHIRLYATFMDEILNCTLNEVRNYSQGMLDEFKEAMHDFQSAYQNLFRKELPEYLENFEFGTKFRKFAQVNVFLHKMNVEHWIQEPTYSIWSLMCDIGGALGLFLGASLLTLIEVAYFVFHTKIYKNLRFWRKDNKASIDGHSRVRINPKQKWSRVIEVSNGGSFKFPRRKRLPSFEQWRISPSPTSSSASFQSLEGDSNPIFDDYPSLSHNQTPKQLKKTESDGKEFPPRRKFGSWDAEVSCNAQKSALRNKNTASSSPGEEKQKEDLNRRPRSTAVSPESAHPSLDRAQEKSSSKEENELLLEVMEESSKSSTSSSTNDAKAPLLFSAPSARKSTSSEDERKKKKKKVTEKQSIV</sequence>
<name>A0A915EPB1_9BILA</name>
<evidence type="ECO:0000313" key="17">
    <source>
        <dbReference type="WBParaSite" id="jg8372"/>
    </source>
</evidence>
<dbReference type="Proteomes" id="UP000887574">
    <property type="component" value="Unplaced"/>
</dbReference>
<feature type="transmembrane region" description="Helical" evidence="15">
    <location>
        <begin position="164"/>
        <end position="187"/>
    </location>
</feature>
<evidence type="ECO:0000256" key="5">
    <source>
        <dbReference type="ARBA" id="ARBA00022692"/>
    </source>
</evidence>
<proteinExistence type="inferred from homology"/>
<feature type="compositionally biased region" description="Basic and acidic residues" evidence="14">
    <location>
        <begin position="286"/>
        <end position="297"/>
    </location>
</feature>
<evidence type="ECO:0000256" key="9">
    <source>
        <dbReference type="ARBA" id="ARBA00023136"/>
    </source>
</evidence>
<evidence type="ECO:0000256" key="2">
    <source>
        <dbReference type="ARBA" id="ARBA00007193"/>
    </source>
</evidence>
<feature type="compositionally biased region" description="Polar residues" evidence="14">
    <location>
        <begin position="310"/>
        <end position="327"/>
    </location>
</feature>
<dbReference type="InterPro" id="IPR001873">
    <property type="entry name" value="ENaC"/>
</dbReference>
<dbReference type="GO" id="GO:0015280">
    <property type="term" value="F:ligand-gated sodium channel activity"/>
    <property type="evidence" value="ECO:0007669"/>
    <property type="project" value="TreeGrafter"/>
</dbReference>
<accession>A0A915EPB1</accession>
<keyword evidence="7" id="KW-0915">Sodium</keyword>
<evidence type="ECO:0000256" key="1">
    <source>
        <dbReference type="ARBA" id="ARBA00004141"/>
    </source>
</evidence>
<dbReference type="PANTHER" id="PTHR11690">
    <property type="entry name" value="AMILORIDE-SENSITIVE SODIUM CHANNEL-RELATED"/>
    <property type="match status" value="1"/>
</dbReference>
<keyword evidence="6 15" id="KW-1133">Transmembrane helix</keyword>
<keyword evidence="8 13" id="KW-0406">Ion transport</keyword>
<feature type="region of interest" description="Disordered" evidence="14">
    <location>
        <begin position="270"/>
        <end position="424"/>
    </location>
</feature>
<dbReference type="PRINTS" id="PR01078">
    <property type="entry name" value="AMINACHANNEL"/>
</dbReference>
<evidence type="ECO:0000256" key="14">
    <source>
        <dbReference type="SAM" id="MobiDB-lite"/>
    </source>
</evidence>
<feature type="compositionally biased region" description="Basic and acidic residues" evidence="14">
    <location>
        <begin position="353"/>
        <end position="367"/>
    </location>
</feature>
<comment type="subcellular location">
    <subcellularLocation>
        <location evidence="1">Membrane</location>
        <topology evidence="1">Multi-pass membrane protein</topology>
    </subcellularLocation>
</comment>
<keyword evidence="12 13" id="KW-0407">Ion channel</keyword>
<evidence type="ECO:0000256" key="11">
    <source>
        <dbReference type="ARBA" id="ARBA00023201"/>
    </source>
</evidence>
<keyword evidence="3 13" id="KW-0813">Transport</keyword>
<dbReference type="Pfam" id="PF00858">
    <property type="entry name" value="ASC"/>
    <property type="match status" value="1"/>
</dbReference>
<comment type="similarity">
    <text evidence="2 13">Belongs to the amiloride-sensitive sodium channel (TC 1.A.6) family.</text>
</comment>
<dbReference type="Gene3D" id="1.10.287.770">
    <property type="entry name" value="YojJ-like"/>
    <property type="match status" value="1"/>
</dbReference>
<evidence type="ECO:0000256" key="13">
    <source>
        <dbReference type="RuleBase" id="RU000679"/>
    </source>
</evidence>
<keyword evidence="16" id="KW-1185">Reference proteome</keyword>
<evidence type="ECO:0000256" key="3">
    <source>
        <dbReference type="ARBA" id="ARBA00022448"/>
    </source>
</evidence>
<dbReference type="WBParaSite" id="jg8372">
    <property type="protein sequence ID" value="jg8372"/>
    <property type="gene ID" value="jg8372"/>
</dbReference>
<evidence type="ECO:0000256" key="10">
    <source>
        <dbReference type="ARBA" id="ARBA00023180"/>
    </source>
</evidence>
<keyword evidence="10" id="KW-0325">Glycoprotein</keyword>